<reference evidence="1" key="2">
    <citation type="journal article" date="2015" name="Fish Shellfish Immunol.">
        <title>Early steps in the European eel (Anguilla anguilla)-Vibrio vulnificus interaction in the gills: Role of the RtxA13 toxin.</title>
        <authorList>
            <person name="Callol A."/>
            <person name="Pajuelo D."/>
            <person name="Ebbesson L."/>
            <person name="Teles M."/>
            <person name="MacKenzie S."/>
            <person name="Amaro C."/>
        </authorList>
    </citation>
    <scope>NUCLEOTIDE SEQUENCE</scope>
</reference>
<dbReference type="EMBL" id="GBXM01011683">
    <property type="protein sequence ID" value="JAH96894.1"/>
    <property type="molecule type" value="Transcribed_RNA"/>
</dbReference>
<reference evidence="1" key="1">
    <citation type="submission" date="2014-11" db="EMBL/GenBank/DDBJ databases">
        <authorList>
            <person name="Amaro Gonzalez C."/>
        </authorList>
    </citation>
    <scope>NUCLEOTIDE SEQUENCE</scope>
</reference>
<dbReference type="AlphaFoldDB" id="A0A0E9X2V2"/>
<evidence type="ECO:0000313" key="1">
    <source>
        <dbReference type="EMBL" id="JAH96894.1"/>
    </source>
</evidence>
<sequence>MGLLQLKVSSIKSLLLKNPLTIDKWQYTAHSKVYTGTPKWLSW</sequence>
<name>A0A0E9X2V2_ANGAN</name>
<proteinExistence type="predicted"/>
<organism evidence="1">
    <name type="scientific">Anguilla anguilla</name>
    <name type="common">European freshwater eel</name>
    <name type="synonym">Muraena anguilla</name>
    <dbReference type="NCBI Taxonomy" id="7936"/>
    <lineage>
        <taxon>Eukaryota</taxon>
        <taxon>Metazoa</taxon>
        <taxon>Chordata</taxon>
        <taxon>Craniata</taxon>
        <taxon>Vertebrata</taxon>
        <taxon>Euteleostomi</taxon>
        <taxon>Actinopterygii</taxon>
        <taxon>Neopterygii</taxon>
        <taxon>Teleostei</taxon>
        <taxon>Anguilliformes</taxon>
        <taxon>Anguillidae</taxon>
        <taxon>Anguilla</taxon>
    </lineage>
</organism>
<protein>
    <submittedName>
        <fullName evidence="1">Uncharacterized protein</fullName>
    </submittedName>
</protein>
<accession>A0A0E9X2V2</accession>